<evidence type="ECO:0000256" key="6">
    <source>
        <dbReference type="ARBA" id="ARBA00023125"/>
    </source>
</evidence>
<evidence type="ECO:0000256" key="8">
    <source>
        <dbReference type="ARBA" id="ARBA00023163"/>
    </source>
</evidence>
<dbReference type="GO" id="GO:0003677">
    <property type="term" value="F:DNA binding"/>
    <property type="evidence" value="ECO:0007669"/>
    <property type="project" value="UniProtKB-KW"/>
</dbReference>
<keyword evidence="3 9" id="KW-0597">Phosphoprotein</keyword>
<dbReference type="PIRSF" id="PIRSF006171">
    <property type="entry name" value="RR_citrat_malat"/>
    <property type="match status" value="1"/>
</dbReference>
<dbReference type="Gene3D" id="3.40.50.2300">
    <property type="match status" value="1"/>
</dbReference>
<evidence type="ECO:0000256" key="4">
    <source>
        <dbReference type="ARBA" id="ARBA00023012"/>
    </source>
</evidence>
<reference evidence="11" key="1">
    <citation type="journal article" date="2014" name="Int. J. Syst. Evol. Microbiol.">
        <title>Complete genome sequence of Corynebacterium casei LMG S-19264T (=DSM 44701T), isolated from a smear-ripened cheese.</title>
        <authorList>
            <consortium name="US DOE Joint Genome Institute (JGI-PGF)"/>
            <person name="Walter F."/>
            <person name="Albersmeier A."/>
            <person name="Kalinowski J."/>
            <person name="Ruckert C."/>
        </authorList>
    </citation>
    <scope>NUCLEOTIDE SEQUENCE</scope>
    <source>
        <strain evidence="11">CGMCC 1.12153</strain>
    </source>
</reference>
<dbReference type="InterPro" id="IPR024187">
    <property type="entry name" value="Sig_transdc_resp-reg_cit/mal"/>
</dbReference>
<comment type="subcellular location">
    <subcellularLocation>
        <location evidence="1">Cytoplasm</location>
    </subcellularLocation>
</comment>
<dbReference type="SUPFAM" id="SSF52172">
    <property type="entry name" value="CheY-like"/>
    <property type="match status" value="1"/>
</dbReference>
<dbReference type="GO" id="GO:0003700">
    <property type="term" value="F:DNA-binding transcription factor activity"/>
    <property type="evidence" value="ECO:0007669"/>
    <property type="project" value="InterPro"/>
</dbReference>
<organism evidence="11 12">
    <name type="scientific">Halobacillus andaensis</name>
    <dbReference type="NCBI Taxonomy" id="1176239"/>
    <lineage>
        <taxon>Bacteria</taxon>
        <taxon>Bacillati</taxon>
        <taxon>Bacillota</taxon>
        <taxon>Bacilli</taxon>
        <taxon>Bacillales</taxon>
        <taxon>Bacillaceae</taxon>
        <taxon>Halobacillus</taxon>
    </lineage>
</organism>
<evidence type="ECO:0000256" key="5">
    <source>
        <dbReference type="ARBA" id="ARBA00023015"/>
    </source>
</evidence>
<evidence type="ECO:0000256" key="2">
    <source>
        <dbReference type="ARBA" id="ARBA00022490"/>
    </source>
</evidence>
<name>A0A917EZN4_HALAA</name>
<dbReference type="Proteomes" id="UP000660110">
    <property type="component" value="Unassembled WGS sequence"/>
</dbReference>
<sequence>MIKAVIAEDDFRVADLHEKFLKEVDGIEVVAKALNAEEALQAVHQHRPDLLLLDVYMPDRLGTELLHELRKTFPALDIIMITAATEKEMITKALNYGVVDYIIKPISMDRFLHTIETYQKKKHLMNSQETFDQKTVDQLIGNETPDEPEEASVPKGIDQLTLKKVRQLLKDNADEGITAEQASHHMGASKTTARRYLEYLIYINEGVAEMRYGKVGRPERKYFYHQ</sequence>
<dbReference type="InterPro" id="IPR048714">
    <property type="entry name" value="DpiA-like_HTH"/>
</dbReference>
<evidence type="ECO:0000256" key="3">
    <source>
        <dbReference type="ARBA" id="ARBA00022553"/>
    </source>
</evidence>
<evidence type="ECO:0000256" key="7">
    <source>
        <dbReference type="ARBA" id="ARBA00023159"/>
    </source>
</evidence>
<dbReference type="InterPro" id="IPR001789">
    <property type="entry name" value="Sig_transdc_resp-reg_receiver"/>
</dbReference>
<dbReference type="InterPro" id="IPR051271">
    <property type="entry name" value="2C-system_Tx_regulators"/>
</dbReference>
<keyword evidence="2" id="KW-0963">Cytoplasm</keyword>
<dbReference type="EMBL" id="BMEL01000004">
    <property type="protein sequence ID" value="GGF29818.1"/>
    <property type="molecule type" value="Genomic_DNA"/>
</dbReference>
<dbReference type="GO" id="GO:0005737">
    <property type="term" value="C:cytoplasm"/>
    <property type="evidence" value="ECO:0007669"/>
    <property type="project" value="UniProtKB-SubCell"/>
</dbReference>
<dbReference type="SMART" id="SM00448">
    <property type="entry name" value="REC"/>
    <property type="match status" value="1"/>
</dbReference>
<keyword evidence="12" id="KW-1185">Reference proteome</keyword>
<keyword evidence="6" id="KW-0238">DNA-binding</keyword>
<dbReference type="PROSITE" id="PS50110">
    <property type="entry name" value="RESPONSE_REGULATORY"/>
    <property type="match status" value="1"/>
</dbReference>
<evidence type="ECO:0000313" key="11">
    <source>
        <dbReference type="EMBL" id="GGF29818.1"/>
    </source>
</evidence>
<dbReference type="Pfam" id="PF20714">
    <property type="entry name" value="HTH_64"/>
    <property type="match status" value="1"/>
</dbReference>
<evidence type="ECO:0000259" key="10">
    <source>
        <dbReference type="PROSITE" id="PS50110"/>
    </source>
</evidence>
<comment type="caution">
    <text evidence="11">The sequence shown here is derived from an EMBL/GenBank/DDBJ whole genome shotgun (WGS) entry which is preliminary data.</text>
</comment>
<dbReference type="GO" id="GO:0000156">
    <property type="term" value="F:phosphorelay response regulator activity"/>
    <property type="evidence" value="ECO:0007669"/>
    <property type="project" value="TreeGrafter"/>
</dbReference>
<keyword evidence="5" id="KW-0805">Transcription regulation</keyword>
<dbReference type="Pfam" id="PF00072">
    <property type="entry name" value="Response_reg"/>
    <property type="match status" value="1"/>
</dbReference>
<gene>
    <name evidence="11" type="primary">citT</name>
    <name evidence="11" type="ORF">GCM10010954_31190</name>
</gene>
<dbReference type="AlphaFoldDB" id="A0A917EZN4"/>
<evidence type="ECO:0000313" key="12">
    <source>
        <dbReference type="Proteomes" id="UP000660110"/>
    </source>
</evidence>
<keyword evidence="7" id="KW-0010">Activator</keyword>
<dbReference type="InterPro" id="IPR011006">
    <property type="entry name" value="CheY-like_superfamily"/>
</dbReference>
<dbReference type="PANTHER" id="PTHR45526:SF6">
    <property type="entry name" value="TRANSCRIPTIONAL REGULATORY PROTEIN CITT"/>
    <property type="match status" value="1"/>
</dbReference>
<evidence type="ECO:0000256" key="1">
    <source>
        <dbReference type="ARBA" id="ARBA00004496"/>
    </source>
</evidence>
<accession>A0A917EZN4</accession>
<dbReference type="PANTHER" id="PTHR45526">
    <property type="entry name" value="TRANSCRIPTIONAL REGULATORY PROTEIN DPIA"/>
    <property type="match status" value="1"/>
</dbReference>
<reference evidence="11" key="2">
    <citation type="submission" date="2020-09" db="EMBL/GenBank/DDBJ databases">
        <authorList>
            <person name="Sun Q."/>
            <person name="Zhou Y."/>
        </authorList>
    </citation>
    <scope>NUCLEOTIDE SEQUENCE</scope>
    <source>
        <strain evidence="11">CGMCC 1.12153</strain>
    </source>
</reference>
<evidence type="ECO:0000256" key="9">
    <source>
        <dbReference type="PROSITE-ProRule" id="PRU00169"/>
    </source>
</evidence>
<proteinExistence type="predicted"/>
<keyword evidence="8" id="KW-0804">Transcription</keyword>
<feature type="modified residue" description="4-aspartylphosphate" evidence="9">
    <location>
        <position position="54"/>
    </location>
</feature>
<keyword evidence="4" id="KW-0902">Two-component regulatory system</keyword>
<feature type="domain" description="Response regulatory" evidence="10">
    <location>
        <begin position="3"/>
        <end position="119"/>
    </location>
</feature>
<protein>
    <submittedName>
        <fullName evidence="11">Transcriptional regulatory protein CitT</fullName>
    </submittedName>
</protein>